<keyword evidence="1" id="KW-0732">Signal</keyword>
<dbReference type="RefSeq" id="WP_393991411.1">
    <property type="nucleotide sequence ID" value="NZ_JBAFVH010000002.1"/>
</dbReference>
<name>A0ABW6ZRU1_9HYPH</name>
<evidence type="ECO:0000313" key="3">
    <source>
        <dbReference type="EMBL" id="MFG1371427.1"/>
    </source>
</evidence>
<dbReference type="Proteomes" id="UP001604002">
    <property type="component" value="Unassembled WGS sequence"/>
</dbReference>
<dbReference type="PANTHER" id="PTHR33619:SF3">
    <property type="entry name" value="POLYSACCHARIDE EXPORT PROTEIN GFCE-RELATED"/>
    <property type="match status" value="1"/>
</dbReference>
<dbReference type="InterPro" id="IPR049712">
    <property type="entry name" value="Poly_export"/>
</dbReference>
<organism evidence="3 4">
    <name type="scientific">Xanthobacter oligotrophicus</name>
    <dbReference type="NCBI Taxonomy" id="2607286"/>
    <lineage>
        <taxon>Bacteria</taxon>
        <taxon>Pseudomonadati</taxon>
        <taxon>Pseudomonadota</taxon>
        <taxon>Alphaproteobacteria</taxon>
        <taxon>Hyphomicrobiales</taxon>
        <taxon>Xanthobacteraceae</taxon>
        <taxon>Xanthobacter</taxon>
    </lineage>
</organism>
<evidence type="ECO:0000256" key="1">
    <source>
        <dbReference type="ARBA" id="ARBA00022729"/>
    </source>
</evidence>
<comment type="caution">
    <text evidence="3">The sequence shown here is derived from an EMBL/GenBank/DDBJ whole genome shotgun (WGS) entry which is preliminary data.</text>
</comment>
<protein>
    <submittedName>
        <fullName evidence="3">Polysaccharide biosynthesis/export family protein</fullName>
    </submittedName>
</protein>
<evidence type="ECO:0000313" key="4">
    <source>
        <dbReference type="Proteomes" id="UP001604002"/>
    </source>
</evidence>
<accession>A0ABW6ZRU1</accession>
<feature type="domain" description="Polysaccharide export protein N-terminal" evidence="2">
    <location>
        <begin position="29"/>
        <end position="118"/>
    </location>
</feature>
<keyword evidence="4" id="KW-1185">Reference proteome</keyword>
<sequence>MSIDVVRVLATTDGEGLVGTFRNDRRPIPNVKIGVGDVVGVSIFEASSGGLFIPAEAASRAGNFVDIPDQSVDPNGLISVPYAGQIKAAGFSPSQVEKEIVERLRNRAIEPQAVVTVKTQRSNAVTVTGELETPLRFPLTSAGERILDAISRAGRAQAKGYDLMVTLQRGNREATISFNRLIREPANNIYLQPDDTLYVFSRPRTFLAFGATGKQGQFNFGEDSISLSEAAAKAEGLLDQQADPQSVFLFRIENRATLERMGVDVSTIPDKRIPTIYTVNFREPTGYLMSTKVPMRDKDIIYIGNAGSVELTKFLNLVLLGATAAREIADANNLVSTAN</sequence>
<dbReference type="Gene3D" id="3.30.1950.10">
    <property type="entry name" value="wza like domain"/>
    <property type="match status" value="1"/>
</dbReference>
<gene>
    <name evidence="3" type="ORF">V5F32_04550</name>
</gene>
<proteinExistence type="predicted"/>
<dbReference type="Pfam" id="PF02563">
    <property type="entry name" value="Poly_export"/>
    <property type="match status" value="1"/>
</dbReference>
<dbReference type="EMBL" id="JBAFVH010000002">
    <property type="protein sequence ID" value="MFG1371427.1"/>
    <property type="molecule type" value="Genomic_DNA"/>
</dbReference>
<reference evidence="3 4" key="1">
    <citation type="submission" date="2024-02" db="EMBL/GenBank/DDBJ databases">
        <title>Expansion and revision of Xanthobacter and proposal of Roseixanthobacter gen. nov.</title>
        <authorList>
            <person name="Soltysiak M.P.M."/>
            <person name="Jalihal A."/>
            <person name="Ory A."/>
            <person name="Chrisophersen C."/>
            <person name="Lee A.D."/>
            <person name="Boulton J."/>
            <person name="Springer M."/>
        </authorList>
    </citation>
    <scope>NUCLEOTIDE SEQUENCE [LARGE SCALE GENOMIC DNA]</scope>
    <source>
        <strain evidence="3 4">23A</strain>
    </source>
</reference>
<evidence type="ECO:0000259" key="2">
    <source>
        <dbReference type="Pfam" id="PF02563"/>
    </source>
</evidence>
<dbReference type="Gene3D" id="3.10.560.10">
    <property type="entry name" value="Outer membrane lipoprotein wza domain like"/>
    <property type="match status" value="2"/>
</dbReference>
<dbReference type="PANTHER" id="PTHR33619">
    <property type="entry name" value="POLYSACCHARIDE EXPORT PROTEIN GFCE-RELATED"/>
    <property type="match status" value="1"/>
</dbReference>
<dbReference type="InterPro" id="IPR003715">
    <property type="entry name" value="Poly_export_N"/>
</dbReference>